<feature type="transmembrane region" description="Helical" evidence="1">
    <location>
        <begin position="319"/>
        <end position="339"/>
    </location>
</feature>
<comment type="caution">
    <text evidence="2">The sequence shown here is derived from an EMBL/GenBank/DDBJ whole genome shotgun (WGS) entry which is preliminary data.</text>
</comment>
<proteinExistence type="predicted"/>
<gene>
    <name evidence="2" type="ORF">GCM10010196_15600</name>
</gene>
<dbReference type="Proteomes" id="UP000610303">
    <property type="component" value="Unassembled WGS sequence"/>
</dbReference>
<feature type="transmembrane region" description="Helical" evidence="1">
    <location>
        <begin position="36"/>
        <end position="58"/>
    </location>
</feature>
<keyword evidence="1" id="KW-0472">Membrane</keyword>
<name>A0A918CGN1_AGRME</name>
<evidence type="ECO:0008006" key="4">
    <source>
        <dbReference type="Google" id="ProtNLM"/>
    </source>
</evidence>
<keyword evidence="1" id="KW-0812">Transmembrane</keyword>
<keyword evidence="1" id="KW-1133">Transmembrane helix</keyword>
<dbReference type="AlphaFoldDB" id="A0A918CGN1"/>
<dbReference type="EMBL" id="BMRJ01000001">
    <property type="protein sequence ID" value="GGR22766.1"/>
    <property type="molecule type" value="Genomic_DNA"/>
</dbReference>
<evidence type="ECO:0000313" key="2">
    <source>
        <dbReference type="EMBL" id="GGR22766.1"/>
    </source>
</evidence>
<reference evidence="2" key="2">
    <citation type="submission" date="2020-09" db="EMBL/GenBank/DDBJ databases">
        <authorList>
            <person name="Sun Q."/>
            <person name="Ohkuma M."/>
        </authorList>
    </citation>
    <scope>NUCLEOTIDE SEQUENCE</scope>
    <source>
        <strain evidence="2">JCM 3346</strain>
    </source>
</reference>
<protein>
    <recommendedName>
        <fullName evidence="4">DUF3137 domain-containing protein</fullName>
    </recommendedName>
</protein>
<sequence length="342" mass="38414">MRPALDTTALTAPFGPEEERQLALAARADRPSPLGLLWRALGAGFLALVFTATFLGVLDEWVERGPWPAAFFLLVLCGMAAFVVAISISSLGAAQRRRARHLRLERFARDNRLYWMPEGNAPQYPGTIFSVGTTRLVRDRLFAGSGEFFDVGVLQAMTGSGKDRRTVEWSYLALRLTRDLPHLVLDSTRDNVLGQSSLPETMHRAQRLSLEGDFDRHFALYCPAGYERDALYVFTPDLMALLIDEAGDFDVEIVDDRMTLFTRRSVDPLDPETWRRYERIMELVLPKARRQTRRYRDERADAGETIALEGRRLRTGVPWSGLAIGVGVLAGWVVLRFVLGGG</sequence>
<evidence type="ECO:0000313" key="3">
    <source>
        <dbReference type="Proteomes" id="UP000610303"/>
    </source>
</evidence>
<organism evidence="2 3">
    <name type="scientific">Agromyces mediolanus</name>
    <name type="common">Corynebacterium mediolanum</name>
    <dbReference type="NCBI Taxonomy" id="41986"/>
    <lineage>
        <taxon>Bacteria</taxon>
        <taxon>Bacillati</taxon>
        <taxon>Actinomycetota</taxon>
        <taxon>Actinomycetes</taxon>
        <taxon>Micrococcales</taxon>
        <taxon>Microbacteriaceae</taxon>
        <taxon>Agromyces</taxon>
    </lineage>
</organism>
<accession>A0A918CGN1</accession>
<feature type="transmembrane region" description="Helical" evidence="1">
    <location>
        <begin position="70"/>
        <end position="94"/>
    </location>
</feature>
<dbReference type="RefSeq" id="WP_189084669.1">
    <property type="nucleotide sequence ID" value="NZ_BMRJ01000001.1"/>
</dbReference>
<evidence type="ECO:0000256" key="1">
    <source>
        <dbReference type="SAM" id="Phobius"/>
    </source>
</evidence>
<keyword evidence="3" id="KW-1185">Reference proteome</keyword>
<reference evidence="2" key="1">
    <citation type="journal article" date="2014" name="Int. J. Syst. Evol. Microbiol.">
        <title>Complete genome sequence of Corynebacterium casei LMG S-19264T (=DSM 44701T), isolated from a smear-ripened cheese.</title>
        <authorList>
            <consortium name="US DOE Joint Genome Institute (JGI-PGF)"/>
            <person name="Walter F."/>
            <person name="Albersmeier A."/>
            <person name="Kalinowski J."/>
            <person name="Ruckert C."/>
        </authorList>
    </citation>
    <scope>NUCLEOTIDE SEQUENCE</scope>
    <source>
        <strain evidence="2">JCM 3346</strain>
    </source>
</reference>